<dbReference type="InterPro" id="IPR001715">
    <property type="entry name" value="CH_dom"/>
</dbReference>
<dbReference type="Gene3D" id="1.10.418.10">
    <property type="entry name" value="Calponin-like domain"/>
    <property type="match status" value="1"/>
</dbReference>
<dbReference type="SUPFAM" id="SSF47576">
    <property type="entry name" value="Calponin-homology domain, CH-domain"/>
    <property type="match status" value="1"/>
</dbReference>
<evidence type="ECO:0000313" key="3">
    <source>
        <dbReference type="EMBL" id="KAH9359839.1"/>
    </source>
</evidence>
<keyword evidence="4" id="KW-1185">Reference proteome</keyword>
<dbReference type="Proteomes" id="UP000821853">
    <property type="component" value="Chromosome 1"/>
</dbReference>
<dbReference type="EMBL" id="JABSTR010000001">
    <property type="protein sequence ID" value="KAH9359839.1"/>
    <property type="molecule type" value="Genomic_DNA"/>
</dbReference>
<dbReference type="OrthoDB" id="641149at2759"/>
<sequence length="176" mass="19593">MSHSATATLRRFSKCAAAGDRISCDQLIAWINERLEANVTGFKDLATRKVYCRLLCKLSPGSLPLTKVRRGAKRELDCRHNFSLLQQGLHEARLRREIGIEGLVAGRFRDHCELLKFLKRLLDDTLTDHEANAAGGVCSARAPELGQATAERGHYSREIRRTRRTLPGPPPPAPLA</sequence>
<organism evidence="3 4">
    <name type="scientific">Haemaphysalis longicornis</name>
    <name type="common">Bush tick</name>
    <dbReference type="NCBI Taxonomy" id="44386"/>
    <lineage>
        <taxon>Eukaryota</taxon>
        <taxon>Metazoa</taxon>
        <taxon>Ecdysozoa</taxon>
        <taxon>Arthropoda</taxon>
        <taxon>Chelicerata</taxon>
        <taxon>Arachnida</taxon>
        <taxon>Acari</taxon>
        <taxon>Parasitiformes</taxon>
        <taxon>Ixodida</taxon>
        <taxon>Ixodoidea</taxon>
        <taxon>Ixodidae</taxon>
        <taxon>Haemaphysalinae</taxon>
        <taxon>Haemaphysalis</taxon>
    </lineage>
</organism>
<dbReference type="VEuPathDB" id="VectorBase:HLOH_053768"/>
<reference evidence="3 4" key="1">
    <citation type="journal article" date="2020" name="Cell">
        <title>Large-Scale Comparative Analyses of Tick Genomes Elucidate Their Genetic Diversity and Vector Capacities.</title>
        <authorList>
            <consortium name="Tick Genome and Microbiome Consortium (TIGMIC)"/>
            <person name="Jia N."/>
            <person name="Wang J."/>
            <person name="Shi W."/>
            <person name="Du L."/>
            <person name="Sun Y."/>
            <person name="Zhan W."/>
            <person name="Jiang J.F."/>
            <person name="Wang Q."/>
            <person name="Zhang B."/>
            <person name="Ji P."/>
            <person name="Bell-Sakyi L."/>
            <person name="Cui X.M."/>
            <person name="Yuan T.T."/>
            <person name="Jiang B.G."/>
            <person name="Yang W.F."/>
            <person name="Lam T.T."/>
            <person name="Chang Q.C."/>
            <person name="Ding S.J."/>
            <person name="Wang X.J."/>
            <person name="Zhu J.G."/>
            <person name="Ruan X.D."/>
            <person name="Zhao L."/>
            <person name="Wei J.T."/>
            <person name="Ye R.Z."/>
            <person name="Que T.C."/>
            <person name="Du C.H."/>
            <person name="Zhou Y.H."/>
            <person name="Cheng J.X."/>
            <person name="Dai P.F."/>
            <person name="Guo W.B."/>
            <person name="Han X.H."/>
            <person name="Huang E.J."/>
            <person name="Li L.F."/>
            <person name="Wei W."/>
            <person name="Gao Y.C."/>
            <person name="Liu J.Z."/>
            <person name="Shao H.Z."/>
            <person name="Wang X."/>
            <person name="Wang C.C."/>
            <person name="Yang T.C."/>
            <person name="Huo Q.B."/>
            <person name="Li W."/>
            <person name="Chen H.Y."/>
            <person name="Chen S.E."/>
            <person name="Zhou L.G."/>
            <person name="Ni X.B."/>
            <person name="Tian J.H."/>
            <person name="Sheng Y."/>
            <person name="Liu T."/>
            <person name="Pan Y.S."/>
            <person name="Xia L.Y."/>
            <person name="Li J."/>
            <person name="Zhao F."/>
            <person name="Cao W.C."/>
        </authorList>
    </citation>
    <scope>NUCLEOTIDE SEQUENCE [LARGE SCALE GENOMIC DNA]</scope>
    <source>
        <strain evidence="3">HaeL-2018</strain>
    </source>
</reference>
<evidence type="ECO:0000313" key="4">
    <source>
        <dbReference type="Proteomes" id="UP000821853"/>
    </source>
</evidence>
<name>A0A9J6FAW4_HAELO</name>
<protein>
    <recommendedName>
        <fullName evidence="2">Calponin-homology (CH) domain-containing protein</fullName>
    </recommendedName>
</protein>
<dbReference type="InterPro" id="IPR027328">
    <property type="entry name" value="MAPRE"/>
</dbReference>
<evidence type="ECO:0000256" key="1">
    <source>
        <dbReference type="SAM" id="MobiDB-lite"/>
    </source>
</evidence>
<comment type="caution">
    <text evidence="3">The sequence shown here is derived from an EMBL/GenBank/DDBJ whole genome shotgun (WGS) entry which is preliminary data.</text>
</comment>
<proteinExistence type="predicted"/>
<accession>A0A9J6FAW4</accession>
<dbReference type="PANTHER" id="PTHR10623">
    <property type="entry name" value="MICROTUBULE-ASSOCIATED PROTEIN RP/EB FAMILY MEMBER"/>
    <property type="match status" value="1"/>
</dbReference>
<feature type="region of interest" description="Disordered" evidence="1">
    <location>
        <begin position="148"/>
        <end position="176"/>
    </location>
</feature>
<dbReference type="PROSITE" id="PS50021">
    <property type="entry name" value="CH"/>
    <property type="match status" value="1"/>
</dbReference>
<gene>
    <name evidence="3" type="ORF">HPB48_002438</name>
</gene>
<feature type="compositionally biased region" description="Pro residues" evidence="1">
    <location>
        <begin position="167"/>
        <end position="176"/>
    </location>
</feature>
<dbReference type="InterPro" id="IPR036872">
    <property type="entry name" value="CH_dom_sf"/>
</dbReference>
<feature type="domain" description="Calponin-homology (CH)" evidence="2">
    <location>
        <begin position="21"/>
        <end position="123"/>
    </location>
</feature>
<evidence type="ECO:0000259" key="2">
    <source>
        <dbReference type="PROSITE" id="PS50021"/>
    </source>
</evidence>
<dbReference type="AlphaFoldDB" id="A0A9J6FAW4"/>
<dbReference type="GO" id="GO:0008017">
    <property type="term" value="F:microtubule binding"/>
    <property type="evidence" value="ECO:0007669"/>
    <property type="project" value="InterPro"/>
</dbReference>